<dbReference type="RefSeq" id="WP_109692288.1">
    <property type="nucleotide sequence ID" value="NZ_QGDD01000001.1"/>
</dbReference>
<dbReference type="Gene3D" id="3.30.428.10">
    <property type="entry name" value="HIT-like"/>
    <property type="match status" value="1"/>
</dbReference>
<dbReference type="AlphaFoldDB" id="A0A316TRA3"/>
<evidence type="ECO:0000313" key="2">
    <source>
        <dbReference type="Proteomes" id="UP000245507"/>
    </source>
</evidence>
<keyword evidence="2" id="KW-1185">Reference proteome</keyword>
<comment type="caution">
    <text evidence="1">The sequence shown here is derived from an EMBL/GenBank/DDBJ whole genome shotgun (WGS) entry which is preliminary data.</text>
</comment>
<gene>
    <name evidence="1" type="ORF">DJ010_04000</name>
</gene>
<dbReference type="GO" id="GO:0016787">
    <property type="term" value="F:hydrolase activity"/>
    <property type="evidence" value="ECO:0007669"/>
    <property type="project" value="UniProtKB-KW"/>
</dbReference>
<dbReference type="Proteomes" id="UP000245507">
    <property type="component" value="Unassembled WGS sequence"/>
</dbReference>
<sequence length="165" mass="18135">MTSGGTDFRSDRVGTALAGTNPTVLRRLRAGFAVIGDVQHLPGYCVLITDTPGADQLTDLPPERQLHFLEDMAVLGRAVATVCARRDPEFRRINLEIQGNTDAFLHAHVTPRYSWEPPEIVGWPAALHHWTGLMTGGEPPLLGPDHDDLRRELGEEIDRQLAAVS</sequence>
<name>A0A316TRA3_9ACTN</name>
<reference evidence="1 2" key="1">
    <citation type="submission" date="2018-05" db="EMBL/GenBank/DDBJ databases">
        <title>Nocardioides silvaticus genome.</title>
        <authorList>
            <person name="Li C."/>
            <person name="Wang G."/>
        </authorList>
    </citation>
    <scope>NUCLEOTIDE SEQUENCE [LARGE SCALE GENOMIC DNA]</scope>
    <source>
        <strain evidence="1 2">CCTCC AB 2018079</strain>
    </source>
</reference>
<proteinExistence type="predicted"/>
<organism evidence="1 2">
    <name type="scientific">Nocardioides silvaticus</name>
    <dbReference type="NCBI Taxonomy" id="2201891"/>
    <lineage>
        <taxon>Bacteria</taxon>
        <taxon>Bacillati</taxon>
        <taxon>Actinomycetota</taxon>
        <taxon>Actinomycetes</taxon>
        <taxon>Propionibacteriales</taxon>
        <taxon>Nocardioidaceae</taxon>
        <taxon>Nocardioides</taxon>
    </lineage>
</organism>
<accession>A0A316TRA3</accession>
<dbReference type="EMBL" id="QGDD01000001">
    <property type="protein sequence ID" value="PWN04784.1"/>
    <property type="molecule type" value="Genomic_DNA"/>
</dbReference>
<dbReference type="InterPro" id="IPR036265">
    <property type="entry name" value="HIT-like_sf"/>
</dbReference>
<keyword evidence="1" id="KW-0378">Hydrolase</keyword>
<protein>
    <submittedName>
        <fullName evidence="1">Diadenosine tetraphosphate hydrolase</fullName>
    </submittedName>
</protein>
<dbReference type="OrthoDB" id="9784774at2"/>
<dbReference type="SUPFAM" id="SSF54197">
    <property type="entry name" value="HIT-like"/>
    <property type="match status" value="1"/>
</dbReference>
<evidence type="ECO:0000313" key="1">
    <source>
        <dbReference type="EMBL" id="PWN04784.1"/>
    </source>
</evidence>